<evidence type="ECO:0000313" key="11">
    <source>
        <dbReference type="EMBL" id="GLC53381.1"/>
    </source>
</evidence>
<evidence type="ECO:0000256" key="7">
    <source>
        <dbReference type="ARBA" id="ARBA00022679"/>
    </source>
</evidence>
<gene>
    <name evidence="11" type="primary">PLEST002211</name>
    <name evidence="11" type="ORF">PLESTB_000738600</name>
</gene>
<dbReference type="CDD" id="cd02440">
    <property type="entry name" value="AdoMet_MTases"/>
    <property type="match status" value="1"/>
</dbReference>
<evidence type="ECO:0000313" key="12">
    <source>
        <dbReference type="Proteomes" id="UP001165080"/>
    </source>
</evidence>
<feature type="region of interest" description="Disordered" evidence="9">
    <location>
        <begin position="502"/>
        <end position="527"/>
    </location>
</feature>
<evidence type="ECO:0000256" key="8">
    <source>
        <dbReference type="ARBA" id="ARBA00022691"/>
    </source>
</evidence>
<name>A0A9W6BJI6_9CHLO</name>
<dbReference type="GO" id="GO:0004719">
    <property type="term" value="F:protein-L-isoaspartate (D-aspartate) O-methyltransferase activity"/>
    <property type="evidence" value="ECO:0007669"/>
    <property type="project" value="UniProtKB-EC"/>
</dbReference>
<feature type="compositionally biased region" description="Low complexity" evidence="9">
    <location>
        <begin position="433"/>
        <end position="445"/>
    </location>
</feature>
<evidence type="ECO:0000256" key="2">
    <source>
        <dbReference type="ARBA" id="ARBA00004906"/>
    </source>
</evidence>
<dbReference type="PANTHER" id="PTHR11579">
    <property type="entry name" value="PROTEIN-L-ISOASPARTATE O-METHYLTRANSFERASE"/>
    <property type="match status" value="1"/>
</dbReference>
<evidence type="ECO:0000256" key="3">
    <source>
        <dbReference type="ARBA" id="ARBA00005369"/>
    </source>
</evidence>
<dbReference type="InterPro" id="IPR000682">
    <property type="entry name" value="PCMT"/>
</dbReference>
<dbReference type="Pfam" id="PF00651">
    <property type="entry name" value="BTB"/>
    <property type="match status" value="1"/>
</dbReference>
<dbReference type="OrthoDB" id="73890at2759"/>
<evidence type="ECO:0000256" key="4">
    <source>
        <dbReference type="ARBA" id="ARBA00011890"/>
    </source>
</evidence>
<dbReference type="InterPro" id="IPR011333">
    <property type="entry name" value="SKP1/BTB/POZ_sf"/>
</dbReference>
<dbReference type="CDD" id="cd14733">
    <property type="entry name" value="BACK"/>
    <property type="match status" value="1"/>
</dbReference>
<feature type="compositionally biased region" description="Basic and acidic residues" evidence="9">
    <location>
        <begin position="1"/>
        <end position="11"/>
    </location>
</feature>
<keyword evidence="8" id="KW-0949">S-adenosyl-L-methionine</keyword>
<comment type="subcellular location">
    <subcellularLocation>
        <location evidence="1">Cytoplasm</location>
    </subcellularLocation>
</comment>
<protein>
    <recommendedName>
        <fullName evidence="4">protein-L-isoaspartate(D-aspartate) O-methyltransferase</fullName>
        <ecNumber evidence="4">2.1.1.77</ecNumber>
    </recommendedName>
</protein>
<dbReference type="SMART" id="SM00225">
    <property type="entry name" value="BTB"/>
    <property type="match status" value="1"/>
</dbReference>
<dbReference type="CDD" id="cd18186">
    <property type="entry name" value="BTB_POZ_ZBTB_KLHL-like"/>
    <property type="match status" value="1"/>
</dbReference>
<comment type="pathway">
    <text evidence="2">Protein modification; protein ubiquitination.</text>
</comment>
<feature type="compositionally biased region" description="Low complexity" evidence="9">
    <location>
        <begin position="502"/>
        <end position="512"/>
    </location>
</feature>
<organism evidence="11 12">
    <name type="scientific">Pleodorina starrii</name>
    <dbReference type="NCBI Taxonomy" id="330485"/>
    <lineage>
        <taxon>Eukaryota</taxon>
        <taxon>Viridiplantae</taxon>
        <taxon>Chlorophyta</taxon>
        <taxon>core chlorophytes</taxon>
        <taxon>Chlorophyceae</taxon>
        <taxon>CS clade</taxon>
        <taxon>Chlamydomonadales</taxon>
        <taxon>Volvocaceae</taxon>
        <taxon>Pleodorina</taxon>
    </lineage>
</organism>
<accession>A0A9W6BJI6</accession>
<dbReference type="Pfam" id="PF01135">
    <property type="entry name" value="PCMT"/>
    <property type="match status" value="1"/>
</dbReference>
<sequence length="766" mass="79240">MANNPDERRAELLVNLPDDSDEDEDGGPAPAPGQPRRDRLERIALFDFLRLVAGGREPQPGYRTVADLVAHLKANETLTSDAVSRAMLACPRDLFVPPAHRGEALADRPIRVEVAGFNISAPHVQAVSLQALALEPGERVLDVGCGCGIVTAYAAYLAGSSGEVVGIDIRDAAISMTTANLQRLRAQKEDFCEVAAPVRVELHNVFVPLQRYRGRYDAIHVGGAMQESRLGALLELLGPKGGRIVAPVSNELRLVTKYPDGSVRQRMLSQVSFSELEVPRDVDVVRALLQEQADEARRVEVPPSTFASDLAHLAAPGVDLASEAEAAAAPPQGPGPGAGPSTSSSAAAAAAAAPDAASSRRGSNGVRLRSFTSLANAHMAPATLPPAHRPSGREGSRGAHATAAAADAEPPAAERGASAAAGGAAAGGGGWGWQWERAAAAAQRPPLQRRRHGADNAARAVEAGRMEVDGHGDADADAGEKVPLLETMGEAAAAPAGPIEAEPDEAAAAGPPVTGAEQREGGGGGDGAAADSLSYLAGVADVLALGPTDCELEGASWRLPAHKAVLQARCELLRAHMGSGMRDSDSTRYLVPEAVERRDAVEAFLHYVYKDRLPDELGSEVVPQLLHAGIYFGCNRLVRLCEALLAQGLMAASGGASGSASSAGAGDSASSGGVASPSEAEELAAAVGSAGPLLALADEGGLDQLRRVALNFVLDHFPAVSATEGYCHLPRPLVDAVAAEAVGRYEALLQQLERLSAQQPQGMRDY</sequence>
<feature type="region of interest" description="Disordered" evidence="9">
    <location>
        <begin position="323"/>
        <end position="365"/>
    </location>
</feature>
<evidence type="ECO:0000256" key="6">
    <source>
        <dbReference type="ARBA" id="ARBA00022603"/>
    </source>
</evidence>
<keyword evidence="5" id="KW-0963">Cytoplasm</keyword>
<keyword evidence="12" id="KW-1185">Reference proteome</keyword>
<keyword evidence="7" id="KW-0808">Transferase</keyword>
<feature type="compositionally biased region" description="Low complexity" evidence="9">
    <location>
        <begin position="398"/>
        <end position="423"/>
    </location>
</feature>
<dbReference type="InterPro" id="IPR029063">
    <property type="entry name" value="SAM-dependent_MTases_sf"/>
</dbReference>
<proteinExistence type="inferred from homology"/>
<dbReference type="PANTHER" id="PTHR11579:SF0">
    <property type="entry name" value="PROTEIN-L-ISOASPARTATE(D-ASPARTATE) O-METHYLTRANSFERASE"/>
    <property type="match status" value="1"/>
</dbReference>
<dbReference type="SUPFAM" id="SSF54695">
    <property type="entry name" value="POZ domain"/>
    <property type="match status" value="1"/>
</dbReference>
<comment type="caution">
    <text evidence="11">The sequence shown here is derived from an EMBL/GenBank/DDBJ whole genome shotgun (WGS) entry which is preliminary data.</text>
</comment>
<dbReference type="Proteomes" id="UP001165080">
    <property type="component" value="Unassembled WGS sequence"/>
</dbReference>
<evidence type="ECO:0000256" key="9">
    <source>
        <dbReference type="SAM" id="MobiDB-lite"/>
    </source>
</evidence>
<dbReference type="EMBL" id="BRXU01000007">
    <property type="protein sequence ID" value="GLC53381.1"/>
    <property type="molecule type" value="Genomic_DNA"/>
</dbReference>
<reference evidence="11 12" key="1">
    <citation type="journal article" date="2023" name="Commun. Biol.">
        <title>Reorganization of the ancestral sex-determining regions during the evolution of trioecy in Pleodorina starrii.</title>
        <authorList>
            <person name="Takahashi K."/>
            <person name="Suzuki S."/>
            <person name="Kawai-Toyooka H."/>
            <person name="Yamamoto K."/>
            <person name="Hamaji T."/>
            <person name="Ootsuki R."/>
            <person name="Yamaguchi H."/>
            <person name="Kawachi M."/>
            <person name="Higashiyama T."/>
            <person name="Nozaki H."/>
        </authorList>
    </citation>
    <scope>NUCLEOTIDE SEQUENCE [LARGE SCALE GENOMIC DNA]</scope>
    <source>
        <strain evidence="11 12">NIES-4479</strain>
    </source>
</reference>
<dbReference type="Gene3D" id="3.30.710.10">
    <property type="entry name" value="Potassium Channel Kv1.1, Chain A"/>
    <property type="match status" value="1"/>
</dbReference>
<dbReference type="SUPFAM" id="SSF53335">
    <property type="entry name" value="S-adenosyl-L-methionine-dependent methyltransferases"/>
    <property type="match status" value="1"/>
</dbReference>
<dbReference type="PROSITE" id="PS50097">
    <property type="entry name" value="BTB"/>
    <property type="match status" value="1"/>
</dbReference>
<feature type="region of interest" description="Disordered" evidence="9">
    <location>
        <begin position="1"/>
        <end position="37"/>
    </location>
</feature>
<feature type="region of interest" description="Disordered" evidence="9">
    <location>
        <begin position="381"/>
        <end position="458"/>
    </location>
</feature>
<dbReference type="GO" id="GO:0032259">
    <property type="term" value="P:methylation"/>
    <property type="evidence" value="ECO:0007669"/>
    <property type="project" value="UniProtKB-KW"/>
</dbReference>
<dbReference type="AlphaFoldDB" id="A0A9W6BJI6"/>
<feature type="domain" description="BTB" evidence="10">
    <location>
        <begin position="548"/>
        <end position="617"/>
    </location>
</feature>
<feature type="compositionally biased region" description="Low complexity" evidence="9">
    <location>
        <begin position="339"/>
        <end position="359"/>
    </location>
</feature>
<evidence type="ECO:0000256" key="5">
    <source>
        <dbReference type="ARBA" id="ARBA00022490"/>
    </source>
</evidence>
<evidence type="ECO:0000256" key="1">
    <source>
        <dbReference type="ARBA" id="ARBA00004496"/>
    </source>
</evidence>
<keyword evidence="6" id="KW-0489">Methyltransferase</keyword>
<comment type="similarity">
    <text evidence="3">Belongs to the methyltransferase superfamily. L-isoaspartyl/D-aspartyl protein methyltransferase family.</text>
</comment>
<dbReference type="GO" id="GO:0005737">
    <property type="term" value="C:cytoplasm"/>
    <property type="evidence" value="ECO:0007669"/>
    <property type="project" value="UniProtKB-SubCell"/>
</dbReference>
<dbReference type="InterPro" id="IPR000210">
    <property type="entry name" value="BTB/POZ_dom"/>
</dbReference>
<dbReference type="EC" id="2.1.1.77" evidence="4"/>
<dbReference type="Gene3D" id="3.40.50.150">
    <property type="entry name" value="Vaccinia Virus protein VP39"/>
    <property type="match status" value="1"/>
</dbReference>
<evidence type="ECO:0000259" key="10">
    <source>
        <dbReference type="PROSITE" id="PS50097"/>
    </source>
</evidence>